<dbReference type="EMBL" id="JH600068">
    <property type="protein sequence ID" value="EIG55548.1"/>
    <property type="molecule type" value="Genomic_DNA"/>
</dbReference>
<evidence type="ECO:0000259" key="4">
    <source>
        <dbReference type="PROSITE" id="PS51898"/>
    </source>
</evidence>
<dbReference type="AlphaFoldDB" id="I2Q6Z2"/>
<dbReference type="InterPro" id="IPR013762">
    <property type="entry name" value="Integrase-like_cat_sf"/>
</dbReference>
<dbReference type="SUPFAM" id="SSF56349">
    <property type="entry name" value="DNA breaking-rejoining enzymes"/>
    <property type="match status" value="1"/>
</dbReference>
<name>I2Q6Z2_9BACT</name>
<comment type="similarity">
    <text evidence="1">Belongs to the 'phage' integrase family.</text>
</comment>
<dbReference type="PANTHER" id="PTHR30349">
    <property type="entry name" value="PHAGE INTEGRASE-RELATED"/>
    <property type="match status" value="1"/>
</dbReference>
<gene>
    <name evidence="5" type="ORF">DesU5LDRAFT_3940</name>
</gene>
<evidence type="ECO:0000313" key="5">
    <source>
        <dbReference type="EMBL" id="EIG55548.1"/>
    </source>
</evidence>
<keyword evidence="2" id="KW-0238">DNA-binding</keyword>
<dbReference type="PROSITE" id="PS51898">
    <property type="entry name" value="TYR_RECOMBINASE"/>
    <property type="match status" value="1"/>
</dbReference>
<evidence type="ECO:0000256" key="3">
    <source>
        <dbReference type="ARBA" id="ARBA00023172"/>
    </source>
</evidence>
<dbReference type="Pfam" id="PF00589">
    <property type="entry name" value="Phage_integrase"/>
    <property type="match status" value="1"/>
</dbReference>
<evidence type="ECO:0000256" key="1">
    <source>
        <dbReference type="ARBA" id="ARBA00008857"/>
    </source>
</evidence>
<dbReference type="PANTHER" id="PTHR30349:SF64">
    <property type="entry name" value="PROPHAGE INTEGRASE INTD-RELATED"/>
    <property type="match status" value="1"/>
</dbReference>
<keyword evidence="3" id="KW-0233">DNA recombination</keyword>
<protein>
    <submittedName>
        <fullName evidence="5">Site-specific recombinase XerD</fullName>
    </submittedName>
</protein>
<dbReference type="GO" id="GO:0003677">
    <property type="term" value="F:DNA binding"/>
    <property type="evidence" value="ECO:0007669"/>
    <property type="project" value="UniProtKB-KW"/>
</dbReference>
<dbReference type="eggNOG" id="COG0582">
    <property type="taxonomic scope" value="Bacteria"/>
</dbReference>
<dbReference type="InterPro" id="IPR011010">
    <property type="entry name" value="DNA_brk_join_enz"/>
</dbReference>
<dbReference type="STRING" id="596152.DesU5LDRAFT_3940"/>
<dbReference type="GO" id="GO:0006310">
    <property type="term" value="P:DNA recombination"/>
    <property type="evidence" value="ECO:0007669"/>
    <property type="project" value="UniProtKB-KW"/>
</dbReference>
<dbReference type="HOGENOM" id="CLU_065764_0_0_7"/>
<dbReference type="Gene3D" id="1.10.150.130">
    <property type="match status" value="1"/>
</dbReference>
<dbReference type="InterPro" id="IPR002104">
    <property type="entry name" value="Integrase_catalytic"/>
</dbReference>
<proteinExistence type="inferred from homology"/>
<dbReference type="GO" id="GO:0015074">
    <property type="term" value="P:DNA integration"/>
    <property type="evidence" value="ECO:0007669"/>
    <property type="project" value="InterPro"/>
</dbReference>
<feature type="domain" description="Tyr recombinase" evidence="4">
    <location>
        <begin position="162"/>
        <end position="335"/>
    </location>
</feature>
<sequence>MASKVMKNGRARWKARVQRDGAIRQKLFDTKAEALNWESAMRKSPSWEVQGMTTETQTVTVLVWINKCLDDVKDRGLVHKTYREKKLAFDHFLAVYPKTGEVAAITVAHAYEVLKRRAKAVSGNAANKDRKNLSAAWRWGVKYMGLPEKNPFKDVDRFGEDKNPKYVPPEEDFWKVYHVVENDQDRIMLLAYLHTAARKSEILNLLWDDIDFENSRLRLWTKKRQGGSKEYDWIPMTQQLRAALLAHRVNANSEFVFSRKRGQKYTVRQHWLPHLCAAAEVRYFTLHAVRHLTASILDKAGMDLSTIQAILRHKSATTTARYMHSLRGVRAALDDVFGQGVGMPTLDNKKAVGG</sequence>
<reference evidence="5" key="1">
    <citation type="submission" date="2011-11" db="EMBL/GenBank/DDBJ databases">
        <title>Improved High-Quality Draft sequence of Desulfovibrio sp. U5L.</title>
        <authorList>
            <consortium name="US DOE Joint Genome Institute"/>
            <person name="Lucas S."/>
            <person name="Han J."/>
            <person name="Lapidus A."/>
            <person name="Cheng J.-F."/>
            <person name="Goodwin L."/>
            <person name="Pitluck S."/>
            <person name="Peters L."/>
            <person name="Ovchinnikova G."/>
            <person name="Held B."/>
            <person name="Detter J.C."/>
            <person name="Han C."/>
            <person name="Tapia R."/>
            <person name="Land M."/>
            <person name="Hauser L."/>
            <person name="Kyrpides N."/>
            <person name="Ivanova N."/>
            <person name="Pagani I."/>
            <person name="Gabster J."/>
            <person name="Walker C."/>
            <person name="Stolyar S."/>
            <person name="Stahl D."/>
            <person name="Arkin A."/>
            <person name="Dehal P."/>
            <person name="Hazen T."/>
            <person name="Woyke T."/>
        </authorList>
    </citation>
    <scope>NUCLEOTIDE SEQUENCE [LARGE SCALE GENOMIC DNA]</scope>
    <source>
        <strain evidence="5">U5L</strain>
    </source>
</reference>
<dbReference type="InterPro" id="IPR010998">
    <property type="entry name" value="Integrase_recombinase_N"/>
</dbReference>
<organism evidence="5">
    <name type="scientific">Desulfovibrio sp. U5L</name>
    <dbReference type="NCBI Taxonomy" id="596152"/>
    <lineage>
        <taxon>Bacteria</taxon>
        <taxon>Pseudomonadati</taxon>
        <taxon>Thermodesulfobacteriota</taxon>
        <taxon>Desulfovibrionia</taxon>
        <taxon>Desulfovibrionales</taxon>
        <taxon>Desulfovibrionaceae</taxon>
        <taxon>Desulfovibrio</taxon>
    </lineage>
</organism>
<dbReference type="Gene3D" id="1.10.443.10">
    <property type="entry name" value="Intergrase catalytic core"/>
    <property type="match status" value="1"/>
</dbReference>
<dbReference type="CDD" id="cd00397">
    <property type="entry name" value="DNA_BRE_C"/>
    <property type="match status" value="1"/>
</dbReference>
<accession>I2Q6Z2</accession>
<evidence type="ECO:0000256" key="2">
    <source>
        <dbReference type="ARBA" id="ARBA00023125"/>
    </source>
</evidence>
<dbReference type="InterPro" id="IPR050090">
    <property type="entry name" value="Tyrosine_recombinase_XerCD"/>
</dbReference>